<dbReference type="Gene3D" id="3.50.30.40">
    <property type="entry name" value="Ribonuclease E inhibitor RraA/RraA-like"/>
    <property type="match status" value="1"/>
</dbReference>
<dbReference type="GO" id="GO:0046872">
    <property type="term" value="F:metal ion binding"/>
    <property type="evidence" value="ECO:0007669"/>
    <property type="project" value="UniProtKB-KW"/>
</dbReference>
<dbReference type="Pfam" id="PF03737">
    <property type="entry name" value="RraA-like"/>
    <property type="match status" value="1"/>
</dbReference>
<evidence type="ECO:0000256" key="1">
    <source>
        <dbReference type="PIRSR" id="PIRSR605493-1"/>
    </source>
</evidence>
<dbReference type="GO" id="GO:0008781">
    <property type="term" value="F:N-acylneuraminate cytidylyltransferase activity"/>
    <property type="evidence" value="ECO:0007669"/>
    <property type="project" value="TreeGrafter"/>
</dbReference>
<comment type="cofactor">
    <cofactor evidence="1">
        <name>Mg(2+)</name>
        <dbReference type="ChEBI" id="CHEBI:18420"/>
    </cofactor>
</comment>
<organism evidence="2 3">
    <name type="scientific">Sphingomonas horti</name>
    <dbReference type="NCBI Taxonomy" id="2682842"/>
    <lineage>
        <taxon>Bacteria</taxon>
        <taxon>Pseudomonadati</taxon>
        <taxon>Pseudomonadota</taxon>
        <taxon>Alphaproteobacteria</taxon>
        <taxon>Sphingomonadales</taxon>
        <taxon>Sphingomonadaceae</taxon>
        <taxon>Sphingomonas</taxon>
    </lineage>
</organism>
<keyword evidence="1" id="KW-0479">Metal-binding</keyword>
<dbReference type="EMBL" id="WQMS01000001">
    <property type="protein sequence ID" value="MVO76777.1"/>
    <property type="molecule type" value="Genomic_DNA"/>
</dbReference>
<dbReference type="InterPro" id="IPR005493">
    <property type="entry name" value="RraA/RraA-like"/>
</dbReference>
<dbReference type="PANTHER" id="PTHR21485:SF6">
    <property type="entry name" value="N-ACYLNEURAMINATE CYTIDYLYLTRANSFERASE-RELATED"/>
    <property type="match status" value="1"/>
</dbReference>
<dbReference type="Pfam" id="PF02348">
    <property type="entry name" value="CTP_transf_3"/>
    <property type="match status" value="1"/>
</dbReference>
<comment type="caution">
    <text evidence="2">The sequence shown here is derived from an EMBL/GenBank/DDBJ whole genome shotgun (WGS) entry which is preliminary data.</text>
</comment>
<keyword evidence="1" id="KW-0460">Magnesium</keyword>
<keyword evidence="3" id="KW-1185">Reference proteome</keyword>
<dbReference type="InterPro" id="IPR050793">
    <property type="entry name" value="CMP-NeuNAc_synthase"/>
</dbReference>
<gene>
    <name evidence="2" type="ORF">GON01_02325</name>
</gene>
<evidence type="ECO:0000313" key="3">
    <source>
        <dbReference type="Proteomes" id="UP000441389"/>
    </source>
</evidence>
<dbReference type="SUPFAM" id="SSF53448">
    <property type="entry name" value="Nucleotide-diphospho-sugar transferases"/>
    <property type="match status" value="1"/>
</dbReference>
<name>A0A6I4IXG5_9SPHN</name>
<dbReference type="InterPro" id="IPR003329">
    <property type="entry name" value="Cytidylyl_trans"/>
</dbReference>
<sequence>MKIVAFIPAKGQSERVPDKNLRVFDGEHLFKRKLRQALACPAIGEVCLDTESDALAGLAADLPVTRLARPAELASNATDGHALFAWECAQRPDADIWVQLLCTAPFVSADTIRRAVERLLADPDADSLVGVYSTKQYGWSAGEPLYGRGRIPNSVDLPPTVIEAMSLYMVRRPAEGGLPDQRFGTRPILFELDPLEQIDVNTPADLALAEAVAAGQRATEVARFRAMRAHLSSTILADIMKERGHRAVVRPKLRPTSPGTIFGRAKTLQLGRLPDASARRPDDWKGIYGALASYSFVRPGDVIMVGTELPEYAYFGDLNANLAVRAGAVGVVVDGCTRDVRDVRALDLPVYAREANCDDIKFEGTLVAMNQPTVIGGVTVCNDDVVFADEDGIVVVPATMWPEVEAAAWQLMSNEARIRLYAAQGRDVHEILAECGAF</sequence>
<dbReference type="AlphaFoldDB" id="A0A6I4IXG5"/>
<dbReference type="RefSeq" id="WP_157025580.1">
    <property type="nucleotide sequence ID" value="NZ_WQMS01000001.1"/>
</dbReference>
<dbReference type="Gene3D" id="3.90.550.10">
    <property type="entry name" value="Spore Coat Polysaccharide Biosynthesis Protein SpsA, Chain A"/>
    <property type="match status" value="1"/>
</dbReference>
<reference evidence="2 3" key="1">
    <citation type="submission" date="2019-12" db="EMBL/GenBank/DDBJ databases">
        <authorList>
            <person name="Huq M.A."/>
        </authorList>
    </citation>
    <scope>NUCLEOTIDE SEQUENCE [LARGE SCALE GENOMIC DNA]</scope>
    <source>
        <strain evidence="2 3">MAH-20</strain>
    </source>
</reference>
<dbReference type="InterPro" id="IPR036704">
    <property type="entry name" value="RraA/RraA-like_sf"/>
</dbReference>
<evidence type="ECO:0000313" key="2">
    <source>
        <dbReference type="EMBL" id="MVO76777.1"/>
    </source>
</evidence>
<feature type="binding site" evidence="1">
    <location>
        <position position="339"/>
    </location>
    <ligand>
        <name>Mg(2+)</name>
        <dbReference type="ChEBI" id="CHEBI:18420"/>
    </ligand>
</feature>
<feature type="binding site" evidence="1">
    <location>
        <position position="338"/>
    </location>
    <ligand>
        <name>substrate</name>
    </ligand>
</feature>
<protein>
    <submittedName>
        <fullName evidence="2">Uncharacterized protein</fullName>
    </submittedName>
</protein>
<dbReference type="PANTHER" id="PTHR21485">
    <property type="entry name" value="HAD SUPERFAMILY MEMBERS CMAS AND KDSC"/>
    <property type="match status" value="1"/>
</dbReference>
<dbReference type="SUPFAM" id="SSF89562">
    <property type="entry name" value="RraA-like"/>
    <property type="match status" value="1"/>
</dbReference>
<dbReference type="InterPro" id="IPR029044">
    <property type="entry name" value="Nucleotide-diphossugar_trans"/>
</dbReference>
<accession>A0A6I4IXG5</accession>
<dbReference type="CDD" id="cd16841">
    <property type="entry name" value="RraA_family"/>
    <property type="match status" value="1"/>
</dbReference>
<proteinExistence type="predicted"/>
<dbReference type="Proteomes" id="UP000441389">
    <property type="component" value="Unassembled WGS sequence"/>
</dbReference>